<dbReference type="AlphaFoldDB" id="A0A5C8NMA8"/>
<dbReference type="RefSeq" id="WP_147684692.1">
    <property type="nucleotide sequence ID" value="NZ_VDUX01000002.1"/>
</dbReference>
<accession>A0A5C8NMA8</accession>
<protein>
    <submittedName>
        <fullName evidence="2">Uncharacterized protein</fullName>
    </submittedName>
</protein>
<proteinExistence type="predicted"/>
<keyword evidence="1" id="KW-0472">Membrane</keyword>
<comment type="caution">
    <text evidence="2">The sequence shown here is derived from an EMBL/GenBank/DDBJ whole genome shotgun (WGS) entry which is preliminary data.</text>
</comment>
<keyword evidence="3" id="KW-1185">Reference proteome</keyword>
<dbReference type="EMBL" id="VDUX01000002">
    <property type="protein sequence ID" value="TXL62220.1"/>
    <property type="molecule type" value="Genomic_DNA"/>
</dbReference>
<feature type="transmembrane region" description="Helical" evidence="1">
    <location>
        <begin position="12"/>
        <end position="35"/>
    </location>
</feature>
<organism evidence="2 3">
    <name type="scientific">Aeromicrobium terrae</name>
    <dbReference type="NCBI Taxonomy" id="2498846"/>
    <lineage>
        <taxon>Bacteria</taxon>
        <taxon>Bacillati</taxon>
        <taxon>Actinomycetota</taxon>
        <taxon>Actinomycetes</taxon>
        <taxon>Propionibacteriales</taxon>
        <taxon>Nocardioidaceae</taxon>
        <taxon>Aeromicrobium</taxon>
    </lineage>
</organism>
<evidence type="ECO:0000313" key="3">
    <source>
        <dbReference type="Proteomes" id="UP000321571"/>
    </source>
</evidence>
<evidence type="ECO:0000256" key="1">
    <source>
        <dbReference type="SAM" id="Phobius"/>
    </source>
</evidence>
<evidence type="ECO:0000313" key="2">
    <source>
        <dbReference type="EMBL" id="TXL62220.1"/>
    </source>
</evidence>
<sequence>MTPAGEQLLAHHAALLAIPALVPAVVVVGVVLYIARKDRRDEAEERDLIERAFEKDDDGEDDA</sequence>
<keyword evidence="1" id="KW-0812">Transmembrane</keyword>
<keyword evidence="1" id="KW-1133">Transmembrane helix</keyword>
<gene>
    <name evidence="2" type="ORF">FHP06_05845</name>
</gene>
<dbReference type="Proteomes" id="UP000321571">
    <property type="component" value="Unassembled WGS sequence"/>
</dbReference>
<name>A0A5C8NMA8_9ACTN</name>
<reference evidence="2 3" key="1">
    <citation type="submission" date="2019-06" db="EMBL/GenBank/DDBJ databases">
        <title>Aeromicrobium sp. nov., isolated from a maize field.</title>
        <authorList>
            <person name="Lin S.-Y."/>
            <person name="Tsai C.-F."/>
            <person name="Young C.-C."/>
        </authorList>
    </citation>
    <scope>NUCLEOTIDE SEQUENCE [LARGE SCALE GENOMIC DNA]</scope>
    <source>
        <strain evidence="2 3">CC-CFT486</strain>
    </source>
</reference>